<dbReference type="Proteomes" id="UP000515819">
    <property type="component" value="Chromosome"/>
</dbReference>
<evidence type="ECO:0000259" key="3">
    <source>
        <dbReference type="PROSITE" id="PS51677"/>
    </source>
</evidence>
<dbReference type="Gene3D" id="3.20.20.370">
    <property type="entry name" value="Glycoside hydrolase/deacetylase"/>
    <property type="match status" value="1"/>
</dbReference>
<dbReference type="PANTHER" id="PTHR10587">
    <property type="entry name" value="GLYCOSYL TRANSFERASE-RELATED"/>
    <property type="match status" value="1"/>
</dbReference>
<sequence length="358" mass="40307">MEDKKKTLTEYEKEISEAQEMEEANTHKRKVRSFKRMLMVTFLVVCAIPITLCMFLMVKMNRLDHRIENLVDRVEEGKNLVSTNIGLIDESTETMTSEQMAYGDLGKGSEGVHVALTDNGDGSNKTTDDAEATTEAASDVPEQTYYNGQKVYLTFDDGPSTYTGELLDVLKENNVKATFFVVYNDDKEAQQYYKRIVDEGHSIGMHSYSHVYDQVYASQESFEEDVTKIHDYIQEQTGVDTHLYRFPGGSSNQVSKVDIQDLIGYLHDEGIVYYDWNSLSGDAVDASLTPSELNDNILGYVHANAGDSVILMHDLQNNHATIEALPALIQTLKDEGYEICPIDDSTKPVQHVEYKGDK</sequence>
<protein>
    <submittedName>
        <fullName evidence="4">Polysaccharide deacetylase</fullName>
    </submittedName>
</protein>
<dbReference type="GO" id="GO:0005975">
    <property type="term" value="P:carbohydrate metabolic process"/>
    <property type="evidence" value="ECO:0007669"/>
    <property type="project" value="InterPro"/>
</dbReference>
<keyword evidence="2" id="KW-1133">Transmembrane helix</keyword>
<dbReference type="Pfam" id="PF01522">
    <property type="entry name" value="Polysacc_deac_1"/>
    <property type="match status" value="1"/>
</dbReference>
<dbReference type="SUPFAM" id="SSF88713">
    <property type="entry name" value="Glycoside hydrolase/deacetylase"/>
    <property type="match status" value="1"/>
</dbReference>
<name>A0A7G9FKT0_9FIRM</name>
<dbReference type="RefSeq" id="WP_021985314.1">
    <property type="nucleotide sequence ID" value="NZ_CP060632.1"/>
</dbReference>
<proteinExistence type="predicted"/>
<keyword evidence="2" id="KW-0812">Transmembrane</keyword>
<organism evidence="4 5">
    <name type="scientific">Wujia chipingensis</name>
    <dbReference type="NCBI Taxonomy" id="2763670"/>
    <lineage>
        <taxon>Bacteria</taxon>
        <taxon>Bacillati</taxon>
        <taxon>Bacillota</taxon>
        <taxon>Clostridia</taxon>
        <taxon>Lachnospirales</taxon>
        <taxon>Lachnospiraceae</taxon>
        <taxon>Wujia</taxon>
    </lineage>
</organism>
<dbReference type="CDD" id="cd10944">
    <property type="entry name" value="CE4_SmPgdA_like"/>
    <property type="match status" value="1"/>
</dbReference>
<dbReference type="PROSITE" id="PS51677">
    <property type="entry name" value="NODB"/>
    <property type="match status" value="1"/>
</dbReference>
<dbReference type="InterPro" id="IPR002509">
    <property type="entry name" value="NODB_dom"/>
</dbReference>
<feature type="region of interest" description="Disordered" evidence="1">
    <location>
        <begin position="117"/>
        <end position="136"/>
    </location>
</feature>
<dbReference type="InterPro" id="IPR011330">
    <property type="entry name" value="Glyco_hydro/deAcase_b/a-brl"/>
</dbReference>
<keyword evidence="2" id="KW-0472">Membrane</keyword>
<reference evidence="4 5" key="1">
    <citation type="submission" date="2020-08" db="EMBL/GenBank/DDBJ databases">
        <authorList>
            <person name="Liu C."/>
            <person name="Sun Q."/>
        </authorList>
    </citation>
    <scope>NUCLEOTIDE SEQUENCE [LARGE SCALE GENOMIC DNA]</scope>
    <source>
        <strain evidence="4 5">NSJ-4</strain>
    </source>
</reference>
<gene>
    <name evidence="4" type="ORF">H9Q76_10530</name>
</gene>
<dbReference type="AlphaFoldDB" id="A0A7G9FKT0"/>
<dbReference type="InterPro" id="IPR050248">
    <property type="entry name" value="Polysacc_deacetylase_ArnD"/>
</dbReference>
<dbReference type="PANTHER" id="PTHR10587:SF125">
    <property type="entry name" value="POLYSACCHARIDE DEACETYLASE YHEN-RELATED"/>
    <property type="match status" value="1"/>
</dbReference>
<dbReference type="EMBL" id="CP060632">
    <property type="protein sequence ID" value="QNL99161.1"/>
    <property type="molecule type" value="Genomic_DNA"/>
</dbReference>
<evidence type="ECO:0000313" key="5">
    <source>
        <dbReference type="Proteomes" id="UP000515819"/>
    </source>
</evidence>
<keyword evidence="5" id="KW-1185">Reference proteome</keyword>
<evidence type="ECO:0000256" key="2">
    <source>
        <dbReference type="SAM" id="Phobius"/>
    </source>
</evidence>
<dbReference type="GO" id="GO:0016810">
    <property type="term" value="F:hydrolase activity, acting on carbon-nitrogen (but not peptide) bonds"/>
    <property type="evidence" value="ECO:0007669"/>
    <property type="project" value="InterPro"/>
</dbReference>
<dbReference type="KEGG" id="wcp:H9Q76_10530"/>
<feature type="transmembrane region" description="Helical" evidence="2">
    <location>
        <begin position="37"/>
        <end position="58"/>
    </location>
</feature>
<evidence type="ECO:0000313" key="4">
    <source>
        <dbReference type="EMBL" id="QNL99161.1"/>
    </source>
</evidence>
<feature type="domain" description="NodB homology" evidence="3">
    <location>
        <begin position="149"/>
        <end position="340"/>
    </location>
</feature>
<evidence type="ECO:0000256" key="1">
    <source>
        <dbReference type="SAM" id="MobiDB-lite"/>
    </source>
</evidence>
<accession>A0A7G9FKT0</accession>